<dbReference type="HOGENOM" id="CLU_041217_21_2_1"/>
<protein>
    <submittedName>
        <fullName evidence="3">Uncharacterized protein</fullName>
    </submittedName>
</protein>
<gene>
    <name evidence="3" type="ORF">M408DRAFT_30856</name>
</gene>
<evidence type="ECO:0000313" key="3">
    <source>
        <dbReference type="EMBL" id="KIM19864.1"/>
    </source>
</evidence>
<dbReference type="EMBL" id="KN824523">
    <property type="protein sequence ID" value="KIM19864.1"/>
    <property type="molecule type" value="Genomic_DNA"/>
</dbReference>
<dbReference type="Gene3D" id="3.40.50.300">
    <property type="entry name" value="P-loop containing nucleotide triphosphate hydrolases"/>
    <property type="match status" value="1"/>
</dbReference>
<dbReference type="InterPro" id="IPR027417">
    <property type="entry name" value="P-loop_NTPase"/>
</dbReference>
<organism evidence="3 4">
    <name type="scientific">Serendipita vermifera MAFF 305830</name>
    <dbReference type="NCBI Taxonomy" id="933852"/>
    <lineage>
        <taxon>Eukaryota</taxon>
        <taxon>Fungi</taxon>
        <taxon>Dikarya</taxon>
        <taxon>Basidiomycota</taxon>
        <taxon>Agaricomycotina</taxon>
        <taxon>Agaricomycetes</taxon>
        <taxon>Sebacinales</taxon>
        <taxon>Serendipitaceae</taxon>
        <taxon>Serendipita</taxon>
    </lineage>
</organism>
<dbReference type="GO" id="GO:0007264">
    <property type="term" value="P:small GTPase-mediated signal transduction"/>
    <property type="evidence" value="ECO:0007669"/>
    <property type="project" value="InterPro"/>
</dbReference>
<dbReference type="SUPFAM" id="SSF52540">
    <property type="entry name" value="P-loop containing nucleoside triphosphate hydrolases"/>
    <property type="match status" value="1"/>
</dbReference>
<proteinExistence type="predicted"/>
<dbReference type="Proteomes" id="UP000054097">
    <property type="component" value="Unassembled WGS sequence"/>
</dbReference>
<keyword evidence="4" id="KW-1185">Reference proteome</keyword>
<dbReference type="InterPro" id="IPR001806">
    <property type="entry name" value="Small_GTPase"/>
</dbReference>
<dbReference type="SMART" id="SM00174">
    <property type="entry name" value="RHO"/>
    <property type="match status" value="1"/>
</dbReference>
<dbReference type="OrthoDB" id="8830751at2759"/>
<dbReference type="STRING" id="933852.A0A0C3AIE5"/>
<dbReference type="PROSITE" id="PS51420">
    <property type="entry name" value="RHO"/>
    <property type="match status" value="1"/>
</dbReference>
<dbReference type="PRINTS" id="PR00449">
    <property type="entry name" value="RASTRNSFRMNG"/>
</dbReference>
<dbReference type="AlphaFoldDB" id="A0A0C3AIE5"/>
<dbReference type="SMART" id="SM00173">
    <property type="entry name" value="RAS"/>
    <property type="match status" value="1"/>
</dbReference>
<accession>A0A0C3AIE5</accession>
<evidence type="ECO:0000313" key="4">
    <source>
        <dbReference type="Proteomes" id="UP000054097"/>
    </source>
</evidence>
<dbReference type="InterPro" id="IPR003578">
    <property type="entry name" value="Small_GTPase_Rho"/>
</dbReference>
<evidence type="ECO:0000256" key="1">
    <source>
        <dbReference type="ARBA" id="ARBA00022741"/>
    </source>
</evidence>
<name>A0A0C3AIE5_SERVB</name>
<reference evidence="3 4" key="1">
    <citation type="submission" date="2014-04" db="EMBL/GenBank/DDBJ databases">
        <authorList>
            <consortium name="DOE Joint Genome Institute"/>
            <person name="Kuo A."/>
            <person name="Zuccaro A."/>
            <person name="Kohler A."/>
            <person name="Nagy L.G."/>
            <person name="Floudas D."/>
            <person name="Copeland A."/>
            <person name="Barry K.W."/>
            <person name="Cichocki N."/>
            <person name="Veneault-Fourrey C."/>
            <person name="LaButti K."/>
            <person name="Lindquist E.A."/>
            <person name="Lipzen A."/>
            <person name="Lundell T."/>
            <person name="Morin E."/>
            <person name="Murat C."/>
            <person name="Sun H."/>
            <person name="Tunlid A."/>
            <person name="Henrissat B."/>
            <person name="Grigoriev I.V."/>
            <person name="Hibbett D.S."/>
            <person name="Martin F."/>
            <person name="Nordberg H.P."/>
            <person name="Cantor M.N."/>
            <person name="Hua S.X."/>
        </authorList>
    </citation>
    <scope>NUCLEOTIDE SEQUENCE [LARGE SCALE GENOMIC DNA]</scope>
    <source>
        <strain evidence="3 4">MAFF 305830</strain>
    </source>
</reference>
<dbReference type="Pfam" id="PF00071">
    <property type="entry name" value="Ras"/>
    <property type="match status" value="1"/>
</dbReference>
<evidence type="ECO:0000256" key="2">
    <source>
        <dbReference type="ARBA" id="ARBA00023134"/>
    </source>
</evidence>
<dbReference type="GO" id="GO:0003924">
    <property type="term" value="F:GTPase activity"/>
    <property type="evidence" value="ECO:0007669"/>
    <property type="project" value="InterPro"/>
</dbReference>
<dbReference type="PROSITE" id="PS51421">
    <property type="entry name" value="RAS"/>
    <property type="match status" value="1"/>
</dbReference>
<dbReference type="SMART" id="SM00175">
    <property type="entry name" value="RAB"/>
    <property type="match status" value="1"/>
</dbReference>
<dbReference type="PROSITE" id="PS51419">
    <property type="entry name" value="RAB"/>
    <property type="match status" value="1"/>
</dbReference>
<dbReference type="GO" id="GO:0005525">
    <property type="term" value="F:GTP binding"/>
    <property type="evidence" value="ECO:0007669"/>
    <property type="project" value="UniProtKB-KW"/>
</dbReference>
<dbReference type="PANTHER" id="PTHR24072">
    <property type="entry name" value="RHO FAMILY GTPASE"/>
    <property type="match status" value="1"/>
</dbReference>
<keyword evidence="2" id="KW-0342">GTP-binding</keyword>
<keyword evidence="1" id="KW-0547">Nucleotide-binding</keyword>
<reference evidence="4" key="2">
    <citation type="submission" date="2015-01" db="EMBL/GenBank/DDBJ databases">
        <title>Evolutionary Origins and Diversification of the Mycorrhizal Mutualists.</title>
        <authorList>
            <consortium name="DOE Joint Genome Institute"/>
            <consortium name="Mycorrhizal Genomics Consortium"/>
            <person name="Kohler A."/>
            <person name="Kuo A."/>
            <person name="Nagy L.G."/>
            <person name="Floudas D."/>
            <person name="Copeland A."/>
            <person name="Barry K.W."/>
            <person name="Cichocki N."/>
            <person name="Veneault-Fourrey C."/>
            <person name="LaButti K."/>
            <person name="Lindquist E.A."/>
            <person name="Lipzen A."/>
            <person name="Lundell T."/>
            <person name="Morin E."/>
            <person name="Murat C."/>
            <person name="Riley R."/>
            <person name="Ohm R."/>
            <person name="Sun H."/>
            <person name="Tunlid A."/>
            <person name="Henrissat B."/>
            <person name="Grigoriev I.V."/>
            <person name="Hibbett D.S."/>
            <person name="Martin F."/>
        </authorList>
    </citation>
    <scope>NUCLEOTIDE SEQUENCE [LARGE SCALE GENOMIC DNA]</scope>
    <source>
        <strain evidence="4">MAFF 305830</strain>
    </source>
</reference>
<sequence length="195" mass="21957">MNPQLRTFVCVGDEEVGKTSLLTVISKGNFPLEYQPVGLKKYTVAIEVKGEAIILELRDRPQNDDFPQYHVSADYSEVHGILLCFSIEWQDSLDNIPKLWSARARKFAPETPQFLVGCKKDLRTDSDTLQYLAGHGQVPVTYEQGEAMARTIGATYRECSSLTGEGVRELLLEITGRMDANKWNRPRKSSVCIVM</sequence>